<dbReference type="AlphaFoldDB" id="A0A9J5ZXH0"/>
<comment type="caution">
    <text evidence="2">The sequence shown here is derived from an EMBL/GenBank/DDBJ whole genome shotgun (WGS) entry which is preliminary data.</text>
</comment>
<evidence type="ECO:0000256" key="1">
    <source>
        <dbReference type="SAM" id="Phobius"/>
    </source>
</evidence>
<accession>A0A9J5ZXH0</accession>
<proteinExistence type="predicted"/>
<keyword evidence="1" id="KW-0812">Transmembrane</keyword>
<reference evidence="2 3" key="1">
    <citation type="submission" date="2020-09" db="EMBL/GenBank/DDBJ databases">
        <title>De no assembly of potato wild relative species, Solanum commersonii.</title>
        <authorList>
            <person name="Cho K."/>
        </authorList>
    </citation>
    <scope>NUCLEOTIDE SEQUENCE [LARGE SCALE GENOMIC DNA]</scope>
    <source>
        <strain evidence="2">LZ3.2</strain>
        <tissue evidence="2">Leaf</tissue>
    </source>
</reference>
<keyword evidence="3" id="KW-1185">Reference proteome</keyword>
<evidence type="ECO:0000313" key="2">
    <source>
        <dbReference type="EMBL" id="KAG5616787.1"/>
    </source>
</evidence>
<keyword evidence="1" id="KW-1133">Transmembrane helix</keyword>
<protein>
    <submittedName>
        <fullName evidence="2">Uncharacterized protein</fullName>
    </submittedName>
</protein>
<evidence type="ECO:0000313" key="3">
    <source>
        <dbReference type="Proteomes" id="UP000824120"/>
    </source>
</evidence>
<keyword evidence="1" id="KW-0472">Membrane</keyword>
<organism evidence="2 3">
    <name type="scientific">Solanum commersonii</name>
    <name type="common">Commerson's wild potato</name>
    <name type="synonym">Commerson's nightshade</name>
    <dbReference type="NCBI Taxonomy" id="4109"/>
    <lineage>
        <taxon>Eukaryota</taxon>
        <taxon>Viridiplantae</taxon>
        <taxon>Streptophyta</taxon>
        <taxon>Embryophyta</taxon>
        <taxon>Tracheophyta</taxon>
        <taxon>Spermatophyta</taxon>
        <taxon>Magnoliopsida</taxon>
        <taxon>eudicotyledons</taxon>
        <taxon>Gunneridae</taxon>
        <taxon>Pentapetalae</taxon>
        <taxon>asterids</taxon>
        <taxon>lamiids</taxon>
        <taxon>Solanales</taxon>
        <taxon>Solanaceae</taxon>
        <taxon>Solanoideae</taxon>
        <taxon>Solaneae</taxon>
        <taxon>Solanum</taxon>
    </lineage>
</organism>
<dbReference type="Proteomes" id="UP000824120">
    <property type="component" value="Chromosome 3"/>
</dbReference>
<name>A0A9J5ZXH0_SOLCO</name>
<sequence length="111" mass="12337">MKNELNKCQGGGVAKCTLNPFLVKLGDIRSILLAMGMMLIWWRYGSAFRRFLAFALPDAIELETLCGPTAFMIEAPFSVPVVIEASVQDYCQSKPNFAELNVLHGVLDLRN</sequence>
<dbReference type="EMBL" id="JACXVP010000003">
    <property type="protein sequence ID" value="KAG5616787.1"/>
    <property type="molecule type" value="Genomic_DNA"/>
</dbReference>
<gene>
    <name evidence="2" type="ORF">H5410_016611</name>
</gene>
<feature type="transmembrane region" description="Helical" evidence="1">
    <location>
        <begin position="28"/>
        <end position="44"/>
    </location>
</feature>